<gene>
    <name evidence="3" type="ORF">SEMRO_393_G133580.1</name>
</gene>
<dbReference type="EMBL" id="CAICTM010000392">
    <property type="protein sequence ID" value="CAB9509524.1"/>
    <property type="molecule type" value="Genomic_DNA"/>
</dbReference>
<dbReference type="Proteomes" id="UP001153069">
    <property type="component" value="Unassembled WGS sequence"/>
</dbReference>
<keyword evidence="4" id="KW-1185">Reference proteome</keyword>
<evidence type="ECO:0000256" key="2">
    <source>
        <dbReference type="SAM" id="SignalP"/>
    </source>
</evidence>
<dbReference type="PANTHER" id="PTHR48138:SF2">
    <property type="entry name" value="KERATINOCYTE PROLINE-RICH PROTEIN"/>
    <property type="match status" value="1"/>
</dbReference>
<dbReference type="PRINTS" id="PR01217">
    <property type="entry name" value="PRICHEXTENSN"/>
</dbReference>
<feature type="compositionally biased region" description="Low complexity" evidence="1">
    <location>
        <begin position="274"/>
        <end position="292"/>
    </location>
</feature>
<dbReference type="AlphaFoldDB" id="A0A9N8E0R5"/>
<evidence type="ECO:0000256" key="1">
    <source>
        <dbReference type="SAM" id="MobiDB-lite"/>
    </source>
</evidence>
<feature type="chain" id="PRO_5040481274" evidence="2">
    <location>
        <begin position="25"/>
        <end position="643"/>
    </location>
</feature>
<keyword evidence="2" id="KW-0732">Signal</keyword>
<dbReference type="PANTHER" id="PTHR48138">
    <property type="entry name" value="KERATINOCYTE PROLINE-RICH PROTEIN-RELATED"/>
    <property type="match status" value="1"/>
</dbReference>
<proteinExistence type="predicted"/>
<feature type="compositionally biased region" description="Basic residues" evidence="1">
    <location>
        <begin position="52"/>
        <end position="62"/>
    </location>
</feature>
<name>A0A9N8E0R5_9STRA</name>
<protein>
    <submittedName>
        <fullName evidence="3">Mucin 5B, oligomeric mucus gel-forming</fullName>
    </submittedName>
</protein>
<feature type="region of interest" description="Disordered" evidence="1">
    <location>
        <begin position="44"/>
        <end position="300"/>
    </location>
</feature>
<organism evidence="3 4">
    <name type="scientific">Seminavis robusta</name>
    <dbReference type="NCBI Taxonomy" id="568900"/>
    <lineage>
        <taxon>Eukaryota</taxon>
        <taxon>Sar</taxon>
        <taxon>Stramenopiles</taxon>
        <taxon>Ochrophyta</taxon>
        <taxon>Bacillariophyta</taxon>
        <taxon>Bacillariophyceae</taxon>
        <taxon>Bacillariophycidae</taxon>
        <taxon>Naviculales</taxon>
        <taxon>Naviculaceae</taxon>
        <taxon>Seminavis</taxon>
    </lineage>
</organism>
<evidence type="ECO:0000313" key="3">
    <source>
        <dbReference type="EMBL" id="CAB9509524.1"/>
    </source>
</evidence>
<evidence type="ECO:0000313" key="4">
    <source>
        <dbReference type="Proteomes" id="UP001153069"/>
    </source>
</evidence>
<feature type="signal peptide" evidence="2">
    <location>
        <begin position="1"/>
        <end position="24"/>
    </location>
</feature>
<reference evidence="3" key="1">
    <citation type="submission" date="2020-06" db="EMBL/GenBank/DDBJ databases">
        <authorList>
            <consortium name="Plant Systems Biology data submission"/>
        </authorList>
    </citation>
    <scope>NUCLEOTIDE SEQUENCE</scope>
    <source>
        <strain evidence="3">D6</strain>
    </source>
</reference>
<feature type="compositionally biased region" description="Low complexity" evidence="1">
    <location>
        <begin position="115"/>
        <end position="265"/>
    </location>
</feature>
<accession>A0A9N8E0R5</accession>
<comment type="caution">
    <text evidence="3">The sequence shown here is derived from an EMBL/GenBank/DDBJ whole genome shotgun (WGS) entry which is preliminary data.</text>
</comment>
<sequence length="643" mass="68494">MKLPQCQLWLSVLLAFTLCNFVVGRLGDSPMLPPPLHQATLFNRRYSAGSASRRKDRQKSRKLGMTSKSKKSSGMNSKSQPTHSVTRPPNRPSPGPTKQPTHAVTRPPNRPSPEPTASTTTTNPGTQVPSGATTTVSPTGSTPQPTPATTTANPGTQVPSAGTTTASPTGSTPQPTPATTTTNPGTQVPSASTTTGNPTGSTPQPTPATTTPQPTASTPQPTASTPQPTASTPLPTASTPQPTASTPLPTASTPQPTASTPQPTIATPPPSVATPQPTTGSTTPGTPVTPSPTRAPTCDDNPMDYNVLIDLQIQYPNDQAVECTSEQDSAISISIANALNDNFPTTVPDWDGDAYFSDFVFDPAQQVDNVARRRLLTATSSRMLPSGGRILQQGTCSSRDGIGCSGDRCRWGCLPAATTDCGVSALTNWWLLGEDIKASLGALGYPCLGDPALLDVILIVEDPELATGRAFRPDEEDVPSVKKNPNEMLLHSQQCQDEADEAQADTPSRTIRVKSELDFEFFNGTAAAPSNEELVGLKCVIKLFFAEEFQKSNPDFVGFDVATPSHKFKRDHGANTDTFEYDFIAVVDLLKASKLTPKHIAETMAMKDFDKFIQNYVWNAPPFERNEFYDTQWVRFTAKGAQG</sequence>
<dbReference type="InterPro" id="IPR052881">
    <property type="entry name" value="Keratinocyte_PR"/>
</dbReference>